<proteinExistence type="predicted"/>
<keyword evidence="2" id="KW-1185">Reference proteome</keyword>
<gene>
    <name evidence="1" type="ORF">BACUNI_00413</name>
</gene>
<accession>A0ABC9NGS6</accession>
<evidence type="ECO:0000313" key="2">
    <source>
        <dbReference type="Proteomes" id="UP000004110"/>
    </source>
</evidence>
<organism evidence="1 2">
    <name type="scientific">Bacteroides uniformis (strain ATCC 8492 / DSM 6597 / CCUG 4942 / CIP 103695 / JCM 5828 / KCTC 5204 / NCTC 13054 / VPI 0061)</name>
    <dbReference type="NCBI Taxonomy" id="411479"/>
    <lineage>
        <taxon>Bacteria</taxon>
        <taxon>Pseudomonadati</taxon>
        <taxon>Bacteroidota</taxon>
        <taxon>Bacteroidia</taxon>
        <taxon>Bacteroidales</taxon>
        <taxon>Bacteroidaceae</taxon>
        <taxon>Bacteroides</taxon>
    </lineage>
</organism>
<evidence type="ECO:0000313" key="1">
    <source>
        <dbReference type="EMBL" id="EDO55938.1"/>
    </source>
</evidence>
<dbReference type="EMBL" id="AAYH02000033">
    <property type="protein sequence ID" value="EDO55938.1"/>
    <property type="molecule type" value="Genomic_DNA"/>
</dbReference>
<reference evidence="1" key="1">
    <citation type="submission" date="2007-06" db="EMBL/GenBank/DDBJ databases">
        <authorList>
            <person name="Fulton L."/>
            <person name="Clifton S."/>
            <person name="Fulton B."/>
            <person name="Xu J."/>
            <person name="Minx P."/>
            <person name="Pepin K.H."/>
            <person name="Johnson M."/>
            <person name="Thiruvilangam P."/>
            <person name="Bhonagiri V."/>
            <person name="Nash W.E."/>
            <person name="Mardis E.R."/>
            <person name="Wilson R.K."/>
        </authorList>
    </citation>
    <scope>NUCLEOTIDE SEQUENCE [LARGE SCALE GENOMIC DNA]</scope>
    <source>
        <strain evidence="1">ATCC 8492</strain>
    </source>
</reference>
<sequence>MAPFSFAGAKIKSFFYTARLFEEKYLKKVPLALWSEAPYF</sequence>
<reference evidence="1" key="2">
    <citation type="submission" date="2013-11" db="EMBL/GenBank/DDBJ databases">
        <title>Draft genome sequence of Bacteroides uniformis (ATCC 8492).</title>
        <authorList>
            <person name="Sudarsanam P."/>
            <person name="Ley R."/>
            <person name="Guruge J."/>
            <person name="Turnbaugh P.J."/>
            <person name="Mahowald M."/>
            <person name="Liep D."/>
            <person name="Gordon J."/>
        </authorList>
    </citation>
    <scope>NUCLEOTIDE SEQUENCE</scope>
    <source>
        <strain evidence="1">ATCC 8492</strain>
    </source>
</reference>
<name>A0ABC9NGS6_BACUC</name>
<dbReference type="AlphaFoldDB" id="A0ABC9NGS6"/>
<comment type="caution">
    <text evidence="1">The sequence shown here is derived from an EMBL/GenBank/DDBJ whole genome shotgun (WGS) entry which is preliminary data.</text>
</comment>
<dbReference type="Proteomes" id="UP000004110">
    <property type="component" value="Unassembled WGS sequence"/>
</dbReference>
<protein>
    <submittedName>
        <fullName evidence="1">Uncharacterized protein</fullName>
    </submittedName>
</protein>